<dbReference type="PROSITE" id="PS51257">
    <property type="entry name" value="PROKAR_LIPOPROTEIN"/>
    <property type="match status" value="1"/>
</dbReference>
<dbReference type="EMBL" id="JMCC02000028">
    <property type="protein sequence ID" value="KIG17250.1"/>
    <property type="molecule type" value="Genomic_DNA"/>
</dbReference>
<accession>A0A0C2D6J3</accession>
<sequence length="407" mass="43243">MRSLSIVGLGLVLMLGGCKQAPEQAQGGDAGGSVKLGAVPEPVQDEASLGARSSSQCAELGRTFAGLDALPESFEPSEFTARLGGSLDWVTQSDLNLGRTSEGQAQDRALIEQVLAGMSAHDQAARQVDRWLVTTQLRVVALLEMRRLLGEVADDRLRGSEAVAAWDEAYCIWNAGLRPLAARVDALQRPGAGQAWVSSIPAAFTEGRAQLGGAGEPADPTAVKAAKQQIEKGMYAVAYQLILAQAESRSAIGATEALGLIDALEDRLADRNGPGLKRMRMMLNGPADQIDAKLIERELAVAFAKRARKYCDKAVVSAELATPEAIAETWEGVIYTRVILGSMGEALGPVGFDAVAHGVDWEDYLEAVETGDAELAAEISVRLVEWNCAYQRHLGIAECASSTNEVE</sequence>
<protein>
    <submittedName>
        <fullName evidence="1">Uncharacterized protein</fullName>
    </submittedName>
</protein>
<dbReference type="RefSeq" id="WP_052548561.1">
    <property type="nucleotide sequence ID" value="NZ_JMCC02000028.1"/>
</dbReference>
<reference evidence="1 2" key="1">
    <citation type="submission" date="2014-12" db="EMBL/GenBank/DDBJ databases">
        <title>Genome assembly of Enhygromyxa salina DSM 15201.</title>
        <authorList>
            <person name="Sharma G."/>
            <person name="Subramanian S."/>
        </authorList>
    </citation>
    <scope>NUCLEOTIDE SEQUENCE [LARGE SCALE GENOMIC DNA]</scope>
    <source>
        <strain evidence="1 2">DSM 15201</strain>
    </source>
</reference>
<name>A0A0C2D6J3_9BACT</name>
<evidence type="ECO:0000313" key="2">
    <source>
        <dbReference type="Proteomes" id="UP000031599"/>
    </source>
</evidence>
<dbReference type="Proteomes" id="UP000031599">
    <property type="component" value="Unassembled WGS sequence"/>
</dbReference>
<gene>
    <name evidence="1" type="ORF">DB30_03563</name>
</gene>
<organism evidence="1 2">
    <name type="scientific">Enhygromyxa salina</name>
    <dbReference type="NCBI Taxonomy" id="215803"/>
    <lineage>
        <taxon>Bacteria</taxon>
        <taxon>Pseudomonadati</taxon>
        <taxon>Myxococcota</taxon>
        <taxon>Polyangia</taxon>
        <taxon>Nannocystales</taxon>
        <taxon>Nannocystaceae</taxon>
        <taxon>Enhygromyxa</taxon>
    </lineage>
</organism>
<evidence type="ECO:0000313" key="1">
    <source>
        <dbReference type="EMBL" id="KIG17250.1"/>
    </source>
</evidence>
<comment type="caution">
    <text evidence="1">The sequence shown here is derived from an EMBL/GenBank/DDBJ whole genome shotgun (WGS) entry which is preliminary data.</text>
</comment>
<proteinExistence type="predicted"/>
<dbReference type="AlphaFoldDB" id="A0A0C2D6J3"/>